<name>A0ABV5UNX0_9MICC</name>
<dbReference type="RefSeq" id="WP_345043919.1">
    <property type="nucleotide sequence ID" value="NZ_BAABED010000001.1"/>
</dbReference>
<sequence length="211" mass="23215">MTTTIARQPQGIPVGGQFAHITHAEPSLNLDAPMTRRQALDLATLVPGRSRSIGPDVHGIDGIDTITLTDKGPLSQPAVPLFIEPSAAARIAPPKRLLEMRYTLPADANIRDLYEFDDWSYRRARQAAQNSVEEMAGLGPKPWTVPVSHIPDTTVDLDEDGNLAFTTYETFAEGSAVDPDDFESWASEFSRYNEPTTRQKLATCIKDSYNS</sequence>
<organism evidence="1 2">
    <name type="scientific">Arthrobacter methylotrophus</name>
    <dbReference type="NCBI Taxonomy" id="121291"/>
    <lineage>
        <taxon>Bacteria</taxon>
        <taxon>Bacillati</taxon>
        <taxon>Actinomycetota</taxon>
        <taxon>Actinomycetes</taxon>
        <taxon>Micrococcales</taxon>
        <taxon>Micrococcaceae</taxon>
        <taxon>Arthrobacter</taxon>
    </lineage>
</organism>
<reference evidence="1 2" key="1">
    <citation type="submission" date="2024-09" db="EMBL/GenBank/DDBJ databases">
        <authorList>
            <person name="Sun Q."/>
            <person name="Mori K."/>
        </authorList>
    </citation>
    <scope>NUCLEOTIDE SEQUENCE [LARGE SCALE GENOMIC DNA]</scope>
    <source>
        <strain evidence="1 2">JCM 13519</strain>
    </source>
</reference>
<proteinExistence type="predicted"/>
<accession>A0ABV5UNX0</accession>
<dbReference type="EMBL" id="JBHMBH010000019">
    <property type="protein sequence ID" value="MFB9714216.1"/>
    <property type="molecule type" value="Genomic_DNA"/>
</dbReference>
<gene>
    <name evidence="1" type="ORF">ACFFPI_08600</name>
</gene>
<evidence type="ECO:0000313" key="2">
    <source>
        <dbReference type="Proteomes" id="UP001589536"/>
    </source>
</evidence>
<keyword evidence="2" id="KW-1185">Reference proteome</keyword>
<comment type="caution">
    <text evidence="1">The sequence shown here is derived from an EMBL/GenBank/DDBJ whole genome shotgun (WGS) entry which is preliminary data.</text>
</comment>
<evidence type="ECO:0000313" key="1">
    <source>
        <dbReference type="EMBL" id="MFB9714216.1"/>
    </source>
</evidence>
<dbReference type="Proteomes" id="UP001589536">
    <property type="component" value="Unassembled WGS sequence"/>
</dbReference>
<protein>
    <submittedName>
        <fullName evidence="1">Uncharacterized protein</fullName>
    </submittedName>
</protein>